<dbReference type="Pfam" id="PF14368">
    <property type="entry name" value="LTP_2"/>
    <property type="match status" value="1"/>
</dbReference>
<reference evidence="7" key="1">
    <citation type="journal article" date="2012" name="Nat. Biotechnol.">
        <title>Reference genome sequence of the model plant Setaria.</title>
        <authorList>
            <person name="Bennetzen J.L."/>
            <person name="Schmutz J."/>
            <person name="Wang H."/>
            <person name="Percifield R."/>
            <person name="Hawkins J."/>
            <person name="Pontaroli A.C."/>
            <person name="Estep M."/>
            <person name="Feng L."/>
            <person name="Vaughn J.N."/>
            <person name="Grimwood J."/>
            <person name="Jenkins J."/>
            <person name="Barry K."/>
            <person name="Lindquist E."/>
            <person name="Hellsten U."/>
            <person name="Deshpande S."/>
            <person name="Wang X."/>
            <person name="Wu X."/>
            <person name="Mitros T."/>
            <person name="Triplett J."/>
            <person name="Yang X."/>
            <person name="Ye C.Y."/>
            <person name="Mauro-Herrera M."/>
            <person name="Wang L."/>
            <person name="Li P."/>
            <person name="Sharma M."/>
            <person name="Sharma R."/>
            <person name="Ronald P.C."/>
            <person name="Panaud O."/>
            <person name="Kellogg E.A."/>
            <person name="Brutnell T.P."/>
            <person name="Doust A.N."/>
            <person name="Tuskan G.A."/>
            <person name="Rokhsar D."/>
            <person name="Devos K.M."/>
        </authorList>
    </citation>
    <scope>NUCLEOTIDE SEQUENCE [LARGE SCALE GENOMIC DNA]</scope>
    <source>
        <strain evidence="7">Yugu1</strain>
    </source>
</reference>
<protein>
    <recommendedName>
        <fullName evidence="6">Bifunctional inhibitor/plant lipid transfer protein/seed storage helical domain-containing protein</fullName>
    </recommendedName>
</protein>
<evidence type="ECO:0000256" key="4">
    <source>
        <dbReference type="ARBA" id="ARBA00023180"/>
    </source>
</evidence>
<dbReference type="OrthoDB" id="679615at2759"/>
<reference evidence="7" key="2">
    <citation type="submission" date="2015-07" db="EMBL/GenBank/DDBJ databases">
        <authorList>
            <person name="Noorani M."/>
        </authorList>
    </citation>
    <scope>NUCLEOTIDE SEQUENCE</scope>
    <source>
        <strain evidence="7">Yugu1</strain>
    </source>
</reference>
<sequence>MAQPIASINPVAAMASSAASFVAIAVALMAFLQPAATSPPAPPATGVPTTCSYTLITLFDCLPFLSLSTSLSGPSATCCTRLRSVLASPGSICLCHLIGGGVSDFARTNIDPVRLALLPFVCLAIVPPQLPARCLVGPVPPIRNDTSSPALPPPSHN</sequence>
<comment type="similarity">
    <text evidence="1">Belongs to the plant LTP family.</text>
</comment>
<dbReference type="AlphaFoldDB" id="A0A368Q8K2"/>
<dbReference type="InterPro" id="IPR016140">
    <property type="entry name" value="Bifunc_inhib/LTP/seed_store"/>
</dbReference>
<keyword evidence="4" id="KW-0325">Glycoprotein</keyword>
<dbReference type="EMBL" id="CM003529">
    <property type="protein sequence ID" value="RCV14337.1"/>
    <property type="molecule type" value="Genomic_DNA"/>
</dbReference>
<keyword evidence="3" id="KW-1015">Disulfide bond</keyword>
<evidence type="ECO:0000256" key="5">
    <source>
        <dbReference type="SAM" id="SignalP"/>
    </source>
</evidence>
<accession>A0A368Q8K2</accession>
<evidence type="ECO:0000313" key="7">
    <source>
        <dbReference type="EMBL" id="RCV14337.1"/>
    </source>
</evidence>
<feature type="chain" id="PRO_5017017604" description="Bifunctional inhibitor/plant lipid transfer protein/seed storage helical domain-containing protein" evidence="5">
    <location>
        <begin position="38"/>
        <end position="157"/>
    </location>
</feature>
<dbReference type="PANTHER" id="PTHR33044">
    <property type="entry name" value="BIFUNCTIONAL INHIBITOR/LIPID-TRANSFER PROTEIN/SEED STORAGE 2S ALBUMIN SUPERFAMILY PROTEIN-RELATED"/>
    <property type="match status" value="1"/>
</dbReference>
<dbReference type="Gene3D" id="1.10.110.10">
    <property type="entry name" value="Plant lipid-transfer and hydrophobic proteins"/>
    <property type="match status" value="1"/>
</dbReference>
<organism evidence="7">
    <name type="scientific">Setaria italica</name>
    <name type="common">Foxtail millet</name>
    <name type="synonym">Panicum italicum</name>
    <dbReference type="NCBI Taxonomy" id="4555"/>
    <lineage>
        <taxon>Eukaryota</taxon>
        <taxon>Viridiplantae</taxon>
        <taxon>Streptophyta</taxon>
        <taxon>Embryophyta</taxon>
        <taxon>Tracheophyta</taxon>
        <taxon>Spermatophyta</taxon>
        <taxon>Magnoliopsida</taxon>
        <taxon>Liliopsida</taxon>
        <taxon>Poales</taxon>
        <taxon>Poaceae</taxon>
        <taxon>PACMAD clade</taxon>
        <taxon>Panicoideae</taxon>
        <taxon>Panicodae</taxon>
        <taxon>Paniceae</taxon>
        <taxon>Cenchrinae</taxon>
        <taxon>Setaria</taxon>
    </lineage>
</organism>
<dbReference type="SUPFAM" id="SSF47699">
    <property type="entry name" value="Bifunctional inhibitor/lipid-transfer protein/seed storage 2S albumin"/>
    <property type="match status" value="1"/>
</dbReference>
<evidence type="ECO:0000256" key="1">
    <source>
        <dbReference type="ARBA" id="ARBA00009748"/>
    </source>
</evidence>
<dbReference type="InterPro" id="IPR036312">
    <property type="entry name" value="Bifun_inhib/LTP/seed_sf"/>
</dbReference>
<feature type="signal peptide" evidence="5">
    <location>
        <begin position="1"/>
        <end position="37"/>
    </location>
</feature>
<evidence type="ECO:0000259" key="6">
    <source>
        <dbReference type="Pfam" id="PF14368"/>
    </source>
</evidence>
<feature type="domain" description="Bifunctional inhibitor/plant lipid transfer protein/seed storage helical" evidence="6">
    <location>
        <begin position="39"/>
        <end position="124"/>
    </location>
</feature>
<gene>
    <name evidence="7" type="ORF">SETIT_2G417500v2</name>
</gene>
<evidence type="ECO:0000256" key="2">
    <source>
        <dbReference type="ARBA" id="ARBA00022729"/>
    </source>
</evidence>
<proteinExistence type="inferred from homology"/>
<dbReference type="InterPro" id="IPR043325">
    <property type="entry name" value="LTSS"/>
</dbReference>
<name>A0A368Q8K2_SETIT</name>
<dbReference type="CDD" id="cd00010">
    <property type="entry name" value="AAI_LTSS"/>
    <property type="match status" value="1"/>
</dbReference>
<evidence type="ECO:0000256" key="3">
    <source>
        <dbReference type="ARBA" id="ARBA00023157"/>
    </source>
</evidence>
<keyword evidence="2 5" id="KW-0732">Signal</keyword>